<feature type="domain" description="DUF7746" evidence="3">
    <location>
        <begin position="107"/>
        <end position="135"/>
    </location>
</feature>
<dbReference type="PaxDb" id="4097-A0A1S4BAQ1"/>
<dbReference type="RefSeq" id="XP_016485898.1">
    <property type="nucleotide sequence ID" value="XM_016630412.1"/>
</dbReference>
<dbReference type="PANTHER" id="PTHR33054:SF9">
    <property type="entry name" value="CCHC-TYPE DOMAIN-CONTAINING PROTEIN"/>
    <property type="match status" value="1"/>
</dbReference>
<feature type="coiled-coil region" evidence="1">
    <location>
        <begin position="324"/>
        <end position="356"/>
    </location>
</feature>
<gene>
    <name evidence="4" type="primary">LOC107806286</name>
</gene>
<name>A0A1S4BAQ1_TOBAC</name>
<dbReference type="InterPro" id="IPR056648">
    <property type="entry name" value="DUF7746"/>
</dbReference>
<dbReference type="OrthoDB" id="10356174at2759"/>
<feature type="coiled-coil region" evidence="1">
    <location>
        <begin position="63"/>
        <end position="90"/>
    </location>
</feature>
<sequence>MGSTSSKSNLKKRLLEVLANIDTASPVEVQAMLEAASASSSTENQDNGDMEDPQDSNQASTSKNNKAIELHNLQNRLSTTEAEYNALKEKGDSPEKLAKASKKISETVRFTGMLKNWWDNYLSEENKNQILGATTVAAVVKTESGMQVAEQEAREDASATLIYCLDLCTDLKLKNLIKKDKLQSKTELGSFCQDFGFKTIVAPSKRAKQHKTSSEKSKKRHERKEKKEGTPKKKRFKRRSKKEHGDKRWSCGKIGHRANECPVTNKKNKKVNSLEIHENTKETLFAILEQNDKNTLSSSSDESYSDSDDEVINMAYSSYSSSSSKEDNNEIKAVKLRLDKIEMENLTKEILQAANKKETIGEYFSEDDKYDDDSVNGTVVAKITKAKAQSYHIPITLKVKDITLNKLALLDSGADRNCIMEEIIRDARITHVL</sequence>
<dbReference type="KEGG" id="nta:107806286"/>
<proteinExistence type="predicted"/>
<evidence type="ECO:0000259" key="3">
    <source>
        <dbReference type="Pfam" id="PF24925"/>
    </source>
</evidence>
<keyword evidence="1" id="KW-0175">Coiled coil</keyword>
<organism evidence="4">
    <name type="scientific">Nicotiana tabacum</name>
    <name type="common">Common tobacco</name>
    <dbReference type="NCBI Taxonomy" id="4097"/>
    <lineage>
        <taxon>Eukaryota</taxon>
        <taxon>Viridiplantae</taxon>
        <taxon>Streptophyta</taxon>
        <taxon>Embryophyta</taxon>
        <taxon>Tracheophyta</taxon>
        <taxon>Spermatophyta</taxon>
        <taxon>Magnoliopsida</taxon>
        <taxon>eudicotyledons</taxon>
        <taxon>Gunneridae</taxon>
        <taxon>Pentapetalae</taxon>
        <taxon>asterids</taxon>
        <taxon>lamiids</taxon>
        <taxon>Solanales</taxon>
        <taxon>Solanaceae</taxon>
        <taxon>Nicotianoideae</taxon>
        <taxon>Nicotianeae</taxon>
        <taxon>Nicotiana</taxon>
    </lineage>
</organism>
<feature type="compositionally biased region" description="Basic residues" evidence="2">
    <location>
        <begin position="205"/>
        <end position="224"/>
    </location>
</feature>
<dbReference type="PANTHER" id="PTHR33054">
    <property type="entry name" value="CCHC-TYPE DOMAIN-CONTAINING PROTEIN"/>
    <property type="match status" value="1"/>
</dbReference>
<protein>
    <submittedName>
        <fullName evidence="4">Protein PXR1-like</fullName>
    </submittedName>
</protein>
<accession>A0A1S4BAQ1</accession>
<reference evidence="4" key="1">
    <citation type="submission" date="2025-08" db="UniProtKB">
        <authorList>
            <consortium name="RefSeq"/>
        </authorList>
    </citation>
    <scope>IDENTIFICATION</scope>
</reference>
<dbReference type="Pfam" id="PF24925">
    <property type="entry name" value="DUF7746"/>
    <property type="match status" value="1"/>
</dbReference>
<feature type="region of interest" description="Disordered" evidence="2">
    <location>
        <begin position="203"/>
        <end position="251"/>
    </location>
</feature>
<evidence type="ECO:0000256" key="2">
    <source>
        <dbReference type="SAM" id="MobiDB-lite"/>
    </source>
</evidence>
<feature type="compositionally biased region" description="Basic residues" evidence="2">
    <location>
        <begin position="232"/>
        <end position="242"/>
    </location>
</feature>
<evidence type="ECO:0000256" key="1">
    <source>
        <dbReference type="SAM" id="Coils"/>
    </source>
</evidence>
<feature type="region of interest" description="Disordered" evidence="2">
    <location>
        <begin position="32"/>
        <end position="63"/>
    </location>
</feature>
<dbReference type="AlphaFoldDB" id="A0A1S4BAQ1"/>
<evidence type="ECO:0000313" key="4">
    <source>
        <dbReference type="RefSeq" id="XP_016485898.1"/>
    </source>
</evidence>